<dbReference type="EMBL" id="CANL01000020">
    <property type="protein sequence ID" value="CCM63632.1"/>
    <property type="molecule type" value="Genomic_DNA"/>
</dbReference>
<accession>R4Z4Y7</accession>
<dbReference type="HOGENOM" id="CLU_580994_0_0_11"/>
<evidence type="ECO:0000313" key="2">
    <source>
        <dbReference type="EMBL" id="CCM63632.1"/>
    </source>
</evidence>
<feature type="domain" description="Glycosyltransferase 2-like" evidence="1">
    <location>
        <begin position="148"/>
        <end position="279"/>
    </location>
</feature>
<dbReference type="CDD" id="cd00761">
    <property type="entry name" value="Glyco_tranf_GTA_type"/>
    <property type="match status" value="1"/>
</dbReference>
<dbReference type="InterPro" id="IPR029044">
    <property type="entry name" value="Nucleotide-diphossugar_trans"/>
</dbReference>
<dbReference type="PANTHER" id="PTHR22916:SF3">
    <property type="entry name" value="UDP-GLCNAC:BETAGAL BETA-1,3-N-ACETYLGLUCOSAMINYLTRANSFERASE-LIKE PROTEIN 1"/>
    <property type="match status" value="1"/>
</dbReference>
<dbReference type="STRING" id="1229780.BN381_270003"/>
<dbReference type="Pfam" id="PF00535">
    <property type="entry name" value="Glycos_transf_2"/>
    <property type="match status" value="1"/>
</dbReference>
<dbReference type="Proteomes" id="UP000018291">
    <property type="component" value="Unassembled WGS sequence"/>
</dbReference>
<dbReference type="eggNOG" id="COG0463">
    <property type="taxonomic scope" value="Bacteria"/>
</dbReference>
<dbReference type="InterPro" id="IPR001173">
    <property type="entry name" value="Glyco_trans_2-like"/>
</dbReference>
<dbReference type="SUPFAM" id="SSF53448">
    <property type="entry name" value="Nucleotide-diphospho-sugar transferases"/>
    <property type="match status" value="1"/>
</dbReference>
<evidence type="ECO:0000313" key="3">
    <source>
        <dbReference type="Proteomes" id="UP000018291"/>
    </source>
</evidence>
<dbReference type="OrthoDB" id="9802649at2"/>
<evidence type="ECO:0000259" key="1">
    <source>
        <dbReference type="Pfam" id="PF00535"/>
    </source>
</evidence>
<proteinExistence type="predicted"/>
<dbReference type="Gene3D" id="3.90.550.10">
    <property type="entry name" value="Spore Coat Polysaccharide Biosynthesis Protein SpsA, Chain A"/>
    <property type="match status" value="1"/>
</dbReference>
<dbReference type="GO" id="GO:0016758">
    <property type="term" value="F:hexosyltransferase activity"/>
    <property type="evidence" value="ECO:0007669"/>
    <property type="project" value="UniProtKB-ARBA"/>
</dbReference>
<dbReference type="PANTHER" id="PTHR22916">
    <property type="entry name" value="GLYCOSYLTRANSFERASE"/>
    <property type="match status" value="1"/>
</dbReference>
<gene>
    <name evidence="2" type="ORF">BN381_270003</name>
</gene>
<reference evidence="2 3" key="1">
    <citation type="journal article" date="2013" name="ISME J.">
        <title>Metabolic model for the filamentous 'Candidatus Microthrix parvicella' based on genomic and metagenomic analyses.</title>
        <authorList>
            <person name="Jon McIlroy S."/>
            <person name="Kristiansen R."/>
            <person name="Albertsen M."/>
            <person name="Michael Karst S."/>
            <person name="Rossetti S."/>
            <person name="Lund Nielsen J."/>
            <person name="Tandoi V."/>
            <person name="James Seviour R."/>
            <person name="Nielsen P.H."/>
        </authorList>
    </citation>
    <scope>NUCLEOTIDE SEQUENCE [LARGE SCALE GENOMIC DNA]</scope>
    <source>
        <strain evidence="2 3">RN1</strain>
    </source>
</reference>
<name>R4Z4Y7_9ACTN</name>
<organism evidence="2 3">
    <name type="scientific">Candidatus Neomicrothrix parvicella RN1</name>
    <dbReference type="NCBI Taxonomy" id="1229780"/>
    <lineage>
        <taxon>Bacteria</taxon>
        <taxon>Bacillati</taxon>
        <taxon>Actinomycetota</taxon>
        <taxon>Acidimicrobiia</taxon>
        <taxon>Acidimicrobiales</taxon>
        <taxon>Microthrixaceae</taxon>
        <taxon>Candidatus Neomicrothrix</taxon>
    </lineage>
</organism>
<comment type="caution">
    <text evidence="2">The sequence shown here is derived from an EMBL/GenBank/DDBJ whole genome shotgun (WGS) entry which is preliminary data.</text>
</comment>
<sequence length="470" mass="51533">MALVGLGCVGAWAVLGSPGLPAAQQVTGAVVVLGSAALLAIKLRFLRLTGQSNQSLAQQQQQMLKTQGAELRRLGEDLTRAKTALEAAAQHAAESRSQVATATRTANDAMELAVHTGTTLRHEIEGRLTDVGAVAPVAVRDAPHPLLSVAVPGFNRPSLLEECLASIVAELEFVEPGTVEIVVTDDQSPDRRAAAVAAEFARMHPFVGLRINSENLGLEANLLEAARGCRGEYLWIFGNDDRWVPSGFAQVLEDIRAAPADVLLFEKSRIGLDGRPLPDREGNAPIKLDPGQAHRFDRLVDVGTYNGVNSSLGWISQVVMRRKPFMAVDPEPYLGLTMYPQLAMMLQAFGDRPLFYRNHRAALHRSPTAPQRLAELLGRREATFWQVGRVQRARWFGASYAALLQRVVDRSGLETTDFANHVERLWTKQPLVDWVESNWREGLADGLELPGEWLSDARRFFAILGRTPPE</sequence>
<protein>
    <recommendedName>
        <fullName evidence="1">Glycosyltransferase 2-like domain-containing protein</fullName>
    </recommendedName>
</protein>
<dbReference type="AlphaFoldDB" id="R4Z4Y7"/>
<keyword evidence="3" id="KW-1185">Reference proteome</keyword>